<feature type="transmembrane region" description="Helical" evidence="1">
    <location>
        <begin position="173"/>
        <end position="191"/>
    </location>
</feature>
<feature type="transmembrane region" description="Helical" evidence="1">
    <location>
        <begin position="203"/>
        <end position="222"/>
    </location>
</feature>
<reference evidence="2" key="1">
    <citation type="submission" date="2021-01" db="EMBL/GenBank/DDBJ databases">
        <title>Whole genome shotgun sequence of Planosporangium mesophilum NBRC 109066.</title>
        <authorList>
            <person name="Komaki H."/>
            <person name="Tamura T."/>
        </authorList>
    </citation>
    <scope>NUCLEOTIDE SEQUENCE</scope>
    <source>
        <strain evidence="2">NBRC 109066</strain>
    </source>
</reference>
<accession>A0A8J3X192</accession>
<feature type="transmembrane region" description="Helical" evidence="1">
    <location>
        <begin position="67"/>
        <end position="85"/>
    </location>
</feature>
<keyword evidence="2" id="KW-0808">Transferase</keyword>
<name>A0A8J3X192_9ACTN</name>
<evidence type="ECO:0000313" key="3">
    <source>
        <dbReference type="Proteomes" id="UP000599074"/>
    </source>
</evidence>
<sequence length="545" mass="57702">MALNPGDQALVEWLLALGARFWTGDLHLVTHLLNAPDGINLLSNASMTVLGALLAPITYAFGAPVSFAVGLAGNLAATGIAWYLLLSRTLRLHRGAAALGGAFCAYTPGMISQANAHLHMTSQWLVPVIVWTVLRLARTPGDLPAGRWARRVGGTGLLLAAVVTVQLFLGEEVLFLTAATLALFCLAYVLIAPKRARRAAGPLLAGLAVAAGAALVALAHPLTVQFAGAQHVPNGPFSPDFFVADLAGFWTFSPLTWFGSPEAERLVSGPAEYNTFFGVPLLLVTVAATLWLWRRPAVLASAATGLVMAALALGPYVAVNGVRTGQGGPYRLLQGVPVIDGALPTRFALVLIPVMAIVLAGALDRALRDGRRQVRLAVPAVLALALLPVVPKPLPTAERPPVPRFFTEGHWRGCVRPGGVLVPVPLPNPAKPDKMRWPAATDVAFAIPEGFFIGPYAAGGQASIGIYSRPTSQLFNDVESTGTVPEITDNDRAAARDDLAYWNASCLVLADRDQPHGAELRQTLEALFGPGQHDVDVTVWRFEPR</sequence>
<keyword evidence="3" id="KW-1185">Reference proteome</keyword>
<feature type="transmembrane region" description="Helical" evidence="1">
    <location>
        <begin position="298"/>
        <end position="318"/>
    </location>
</feature>
<gene>
    <name evidence="2" type="ORF">Pme01_37240</name>
</gene>
<proteinExistence type="predicted"/>
<dbReference type="AlphaFoldDB" id="A0A8J3X192"/>
<dbReference type="GO" id="GO:0016740">
    <property type="term" value="F:transferase activity"/>
    <property type="evidence" value="ECO:0007669"/>
    <property type="project" value="UniProtKB-KW"/>
</dbReference>
<protein>
    <submittedName>
        <fullName evidence="2">Glycosyl transferase</fullName>
    </submittedName>
</protein>
<keyword evidence="1" id="KW-0812">Transmembrane</keyword>
<feature type="transmembrane region" description="Helical" evidence="1">
    <location>
        <begin position="148"/>
        <end position="167"/>
    </location>
</feature>
<dbReference type="Proteomes" id="UP000599074">
    <property type="component" value="Unassembled WGS sequence"/>
</dbReference>
<evidence type="ECO:0000313" key="2">
    <source>
        <dbReference type="EMBL" id="GII24127.1"/>
    </source>
</evidence>
<evidence type="ECO:0000256" key="1">
    <source>
        <dbReference type="SAM" id="Phobius"/>
    </source>
</evidence>
<comment type="caution">
    <text evidence="2">The sequence shown here is derived from an EMBL/GenBank/DDBJ whole genome shotgun (WGS) entry which is preliminary data.</text>
</comment>
<keyword evidence="1" id="KW-0472">Membrane</keyword>
<dbReference type="RefSeq" id="WP_168116298.1">
    <property type="nucleotide sequence ID" value="NZ_BOON01000034.1"/>
</dbReference>
<feature type="transmembrane region" description="Helical" evidence="1">
    <location>
        <begin position="275"/>
        <end position="293"/>
    </location>
</feature>
<feature type="transmembrane region" description="Helical" evidence="1">
    <location>
        <begin position="338"/>
        <end position="362"/>
    </location>
</feature>
<dbReference type="EMBL" id="BOON01000034">
    <property type="protein sequence ID" value="GII24127.1"/>
    <property type="molecule type" value="Genomic_DNA"/>
</dbReference>
<organism evidence="2 3">
    <name type="scientific">Planosporangium mesophilum</name>
    <dbReference type="NCBI Taxonomy" id="689768"/>
    <lineage>
        <taxon>Bacteria</taxon>
        <taxon>Bacillati</taxon>
        <taxon>Actinomycetota</taxon>
        <taxon>Actinomycetes</taxon>
        <taxon>Micromonosporales</taxon>
        <taxon>Micromonosporaceae</taxon>
        <taxon>Planosporangium</taxon>
    </lineage>
</organism>
<feature type="transmembrane region" description="Helical" evidence="1">
    <location>
        <begin position="41"/>
        <end position="61"/>
    </location>
</feature>
<keyword evidence="1" id="KW-1133">Transmembrane helix</keyword>